<evidence type="ECO:0000313" key="2">
    <source>
        <dbReference type="Proteomes" id="UP000663981"/>
    </source>
</evidence>
<comment type="caution">
    <text evidence="1">The sequence shown here is derived from an EMBL/GenBank/DDBJ whole genome shotgun (WGS) entry which is preliminary data.</text>
</comment>
<reference evidence="1 2" key="1">
    <citation type="submission" date="2021-03" db="EMBL/GenBank/DDBJ databases">
        <title>Whole genome sequence of Metabacillus bambusae BG109.</title>
        <authorList>
            <person name="Jeong J.W."/>
        </authorList>
    </citation>
    <scope>NUCLEOTIDE SEQUENCE [LARGE SCALE GENOMIC DNA]</scope>
    <source>
        <strain evidence="1 2">BG109</strain>
    </source>
</reference>
<dbReference type="EMBL" id="JAGDEL010000032">
    <property type="protein sequence ID" value="MBO1515171.1"/>
    <property type="molecule type" value="Genomic_DNA"/>
</dbReference>
<dbReference type="RefSeq" id="WP_207982057.1">
    <property type="nucleotide sequence ID" value="NZ_JAGDEL010000032.1"/>
</dbReference>
<evidence type="ECO:0000313" key="1">
    <source>
        <dbReference type="EMBL" id="MBO1515171.1"/>
    </source>
</evidence>
<proteinExistence type="predicted"/>
<organism evidence="1 2">
    <name type="scientific">Metabacillus bambusae</name>
    <dbReference type="NCBI Taxonomy" id="2795218"/>
    <lineage>
        <taxon>Bacteria</taxon>
        <taxon>Bacillati</taxon>
        <taxon>Bacillota</taxon>
        <taxon>Bacilli</taxon>
        <taxon>Bacillales</taxon>
        <taxon>Bacillaceae</taxon>
        <taxon>Metabacillus</taxon>
    </lineage>
</organism>
<keyword evidence="2" id="KW-1185">Reference proteome</keyword>
<dbReference type="Proteomes" id="UP000663981">
    <property type="component" value="Unassembled WGS sequence"/>
</dbReference>
<sequence length="144" mass="16424">MHVNRTLLDRLKKDVSVKRTLSHGHSNITGELGKIIPLIENHVKQSSVEKSSNWMLYKDLWLQNESGHLRSSARHRNYTRGSIIMSIDWGTINIGTEIRYPHPGVVLYDQGEDWVIAAPITAAKINHQTQQPVIHPPFEVLAFK</sequence>
<accession>A0ABS3NAV5</accession>
<gene>
    <name evidence="1" type="ORF">I7822_26490</name>
</gene>
<name>A0ABS3NAV5_9BACI</name>
<protein>
    <recommendedName>
        <fullName evidence="3">Transposase</fullName>
    </recommendedName>
</protein>
<evidence type="ECO:0008006" key="3">
    <source>
        <dbReference type="Google" id="ProtNLM"/>
    </source>
</evidence>